<keyword evidence="3" id="KW-0378">Hydrolase</keyword>
<dbReference type="SUPFAM" id="SSF49452">
    <property type="entry name" value="Starch-binding domain-like"/>
    <property type="match status" value="1"/>
</dbReference>
<dbReference type="Proteomes" id="UP000035579">
    <property type="component" value="Chromosome"/>
</dbReference>
<reference evidence="3 5" key="2">
    <citation type="submission" date="2018-08" db="EMBL/GenBank/DDBJ databases">
        <title>Genomic Encyclopedia of Archaeal and Bacterial Type Strains, Phase II (KMG-II): from individual species to whole genera.</title>
        <authorList>
            <person name="Goeker M."/>
        </authorList>
    </citation>
    <scope>NUCLEOTIDE SEQUENCE [LARGE SCALE GENOMIC DNA]</scope>
    <source>
        <strain evidence="3 5">DSM 2261</strain>
    </source>
</reference>
<feature type="region of interest" description="Disordered" evidence="1">
    <location>
        <begin position="28"/>
        <end position="53"/>
    </location>
</feature>
<dbReference type="GO" id="GO:0004180">
    <property type="term" value="F:carboxypeptidase activity"/>
    <property type="evidence" value="ECO:0007669"/>
    <property type="project" value="UniProtKB-KW"/>
</dbReference>
<keyword evidence="5" id="KW-1185">Reference proteome</keyword>
<reference evidence="2 4" key="1">
    <citation type="submission" date="2015-05" db="EMBL/GenBank/DDBJ databases">
        <title>Genome assembly of Archangium gephyra DSM 2261.</title>
        <authorList>
            <person name="Sharma G."/>
            <person name="Subramanian S."/>
        </authorList>
    </citation>
    <scope>NUCLEOTIDE SEQUENCE [LARGE SCALE GENOMIC DNA]</scope>
    <source>
        <strain evidence="2 4">DSM 2261</strain>
    </source>
</reference>
<dbReference type="Pfam" id="PF13620">
    <property type="entry name" value="CarboxypepD_reg"/>
    <property type="match status" value="3"/>
</dbReference>
<evidence type="ECO:0000313" key="3">
    <source>
        <dbReference type="EMBL" id="REG32938.1"/>
    </source>
</evidence>
<dbReference type="RefSeq" id="WP_047855212.1">
    <property type="nucleotide sequence ID" value="NZ_CP011509.1"/>
</dbReference>
<dbReference type="GO" id="GO:0030246">
    <property type="term" value="F:carbohydrate binding"/>
    <property type="evidence" value="ECO:0007669"/>
    <property type="project" value="InterPro"/>
</dbReference>
<dbReference type="InterPro" id="IPR013784">
    <property type="entry name" value="Carb-bd-like_fold"/>
</dbReference>
<dbReference type="EMBL" id="QUMU01000004">
    <property type="protein sequence ID" value="REG32938.1"/>
    <property type="molecule type" value="Genomic_DNA"/>
</dbReference>
<name>A0AAC8Q4J6_9BACT</name>
<evidence type="ECO:0000256" key="1">
    <source>
        <dbReference type="SAM" id="MobiDB-lite"/>
    </source>
</evidence>
<dbReference type="AlphaFoldDB" id="A0AAC8Q4J6"/>
<evidence type="ECO:0000313" key="5">
    <source>
        <dbReference type="Proteomes" id="UP000256345"/>
    </source>
</evidence>
<organism evidence="2 4">
    <name type="scientific">Archangium gephyra</name>
    <dbReference type="NCBI Taxonomy" id="48"/>
    <lineage>
        <taxon>Bacteria</taxon>
        <taxon>Pseudomonadati</taxon>
        <taxon>Myxococcota</taxon>
        <taxon>Myxococcia</taxon>
        <taxon>Myxococcales</taxon>
        <taxon>Cystobacterineae</taxon>
        <taxon>Archangiaceae</taxon>
        <taxon>Archangium</taxon>
    </lineage>
</organism>
<accession>A0AAC8Q4J6</accession>
<keyword evidence="3" id="KW-0121">Carboxypeptidase</keyword>
<dbReference type="Gene3D" id="2.60.40.1120">
    <property type="entry name" value="Carboxypeptidase-like, regulatory domain"/>
    <property type="match status" value="3"/>
</dbReference>
<dbReference type="KEGG" id="age:AA314_01992"/>
<gene>
    <name evidence="2" type="ORF">AA314_01992</name>
    <name evidence="3" type="ORF">ATI61_104228</name>
</gene>
<proteinExistence type="predicted"/>
<dbReference type="EMBL" id="CP011509">
    <property type="protein sequence ID" value="AKJ00366.1"/>
    <property type="molecule type" value="Genomic_DNA"/>
</dbReference>
<evidence type="ECO:0000313" key="2">
    <source>
        <dbReference type="EMBL" id="AKJ00366.1"/>
    </source>
</evidence>
<dbReference type="InterPro" id="IPR008969">
    <property type="entry name" value="CarboxyPept-like_regulatory"/>
</dbReference>
<sequence>MRYRLVAGGASLLLLALLLALAPGGTEGRRASARTRAAGTGPDASAPDPEAQESAALRGWVQDARGLPVAAQVLAFEAGPALTREGLEQHVATEAREAPPRATAPTGPDGDFLLRLPEGRYHLLAEVGGRPAALALDVPPGPSEVRLVVTDGVRLMGQVVDVAGGVARARVTVMSLAPVRRLREVESDETGAFEVEGLLPQARHGVWARAAGHGQRVVLVPASRPATVMLPCALRLEGRVLERGVAAPAARVRPRGGGPEVRADGAGRFVLEGLDCSGRTELLAESATGVGERALEPLSEDTSGLDISLETAGGLRVRVVEARSGRLLEGASIQSPAAPETVWREEDVGHFRAAPLMPGPQVLLVRAPGHGAVQRVLEVGAGSETEAEVELPPESVLAGRVLGPEGLGMEGARLHLLGPGRGGAEEVLTGAEGRFEVRGLTEDTYELRVERPGYLSVTRELRLPRTEPLVLSLAPAAAVAVKVLGAHGEPVEAAAVSLSRVGEGRGETVREEGTDARGGVHFGGLVPGRYLAKVRAPGYLSSEPVPVEAWDEETAPVSLVLREGLSLSGRVRDARGVPVGEADVVLTGDGTSVSSTRTDAQGRFTLSGLVPGRAWLRVEKFRHPMREVEVEVPTSNLELRLEGPGLE</sequence>
<dbReference type="SUPFAM" id="SSF49464">
    <property type="entry name" value="Carboxypeptidase regulatory domain-like"/>
    <property type="match status" value="2"/>
</dbReference>
<evidence type="ECO:0000313" key="4">
    <source>
        <dbReference type="Proteomes" id="UP000035579"/>
    </source>
</evidence>
<dbReference type="Proteomes" id="UP000256345">
    <property type="component" value="Unassembled WGS sequence"/>
</dbReference>
<keyword evidence="3" id="KW-0645">Protease</keyword>
<protein>
    <submittedName>
        <fullName evidence="3">Carboxypeptidase family protein</fullName>
    </submittedName>
</protein>